<protein>
    <submittedName>
        <fullName evidence="1">Uncharacterized protein</fullName>
    </submittedName>
</protein>
<dbReference type="HOGENOM" id="CLU_3203618_0_0_10"/>
<name>F9DES1_9BACT</name>
<accession>F9DES1</accession>
<organism evidence="1 2">
    <name type="scientific">Prevotella pallens ATCC 700821</name>
    <dbReference type="NCBI Taxonomy" id="997353"/>
    <lineage>
        <taxon>Bacteria</taxon>
        <taxon>Pseudomonadati</taxon>
        <taxon>Bacteroidota</taxon>
        <taxon>Bacteroidia</taxon>
        <taxon>Bacteroidales</taxon>
        <taxon>Prevotellaceae</taxon>
        <taxon>Prevotella</taxon>
    </lineage>
</organism>
<dbReference type="AlphaFoldDB" id="F9DES1"/>
<reference evidence="1 2" key="1">
    <citation type="submission" date="2011-04" db="EMBL/GenBank/DDBJ databases">
        <authorList>
            <person name="Muzny D."/>
            <person name="Qin X."/>
            <person name="Deng J."/>
            <person name="Jiang H."/>
            <person name="Liu Y."/>
            <person name="Qu J."/>
            <person name="Song X.-Z."/>
            <person name="Zhang L."/>
            <person name="Thornton R."/>
            <person name="Coyle M."/>
            <person name="Francisco L."/>
            <person name="Jackson L."/>
            <person name="Javaid M."/>
            <person name="Korchina V."/>
            <person name="Kovar C."/>
            <person name="Mata R."/>
            <person name="Mathew T."/>
            <person name="Ngo R."/>
            <person name="Nguyen L."/>
            <person name="Nguyen N."/>
            <person name="Okwuonu G."/>
            <person name="Ongeri F."/>
            <person name="Pham C."/>
            <person name="Simmons D."/>
            <person name="Wilczek-Boney K."/>
            <person name="Hale W."/>
            <person name="Jakkamsetti A."/>
            <person name="Pham P."/>
            <person name="Ruth R."/>
            <person name="San Lucas F."/>
            <person name="Warren J."/>
            <person name="Zhang J."/>
            <person name="Zhao Z."/>
            <person name="Zhou C."/>
            <person name="Zhu D."/>
            <person name="Lee S."/>
            <person name="Bess C."/>
            <person name="Blankenburg K."/>
            <person name="Forbes L."/>
            <person name="Fu Q."/>
            <person name="Gubbala S."/>
            <person name="Hirani K."/>
            <person name="Jayaseelan J.C."/>
            <person name="Lara F."/>
            <person name="Munidasa M."/>
            <person name="Palculict T."/>
            <person name="Patil S."/>
            <person name="Pu L.-L."/>
            <person name="Saada N."/>
            <person name="Tang L."/>
            <person name="Weissenberger G."/>
            <person name="Zhu Y."/>
            <person name="Hemphill L."/>
            <person name="Shang Y."/>
            <person name="Youmans B."/>
            <person name="Ayvaz T."/>
            <person name="Ross M."/>
            <person name="Santibanez J."/>
            <person name="Aqrawi P."/>
            <person name="Gross S."/>
            <person name="Joshi V."/>
            <person name="Fowler G."/>
            <person name="Nazareth L."/>
            <person name="Reid J."/>
            <person name="Worley K."/>
            <person name="Petrosino J."/>
            <person name="Highlander S."/>
            <person name="Gibbs R."/>
        </authorList>
    </citation>
    <scope>NUCLEOTIDE SEQUENCE [LARGE SCALE GENOMIC DNA]</scope>
    <source>
        <strain evidence="1 2">ATCC 700821</strain>
    </source>
</reference>
<evidence type="ECO:0000313" key="1">
    <source>
        <dbReference type="EMBL" id="EGQ22715.1"/>
    </source>
</evidence>
<dbReference type="Proteomes" id="UP000004123">
    <property type="component" value="Unassembled WGS sequence"/>
</dbReference>
<gene>
    <name evidence="1" type="ORF">HMPREF9144_0161</name>
</gene>
<dbReference type="EMBL" id="AFPY01000004">
    <property type="protein sequence ID" value="EGQ22715.1"/>
    <property type="molecule type" value="Genomic_DNA"/>
</dbReference>
<evidence type="ECO:0000313" key="2">
    <source>
        <dbReference type="Proteomes" id="UP000004123"/>
    </source>
</evidence>
<sequence>MLFDDRILLMYVKNINEFNGDVKYIPTIIFRPLPLGIARSKEDCK</sequence>
<comment type="caution">
    <text evidence="1">The sequence shown here is derived from an EMBL/GenBank/DDBJ whole genome shotgun (WGS) entry which is preliminary data.</text>
</comment>
<proteinExistence type="predicted"/>